<feature type="chain" id="PRO_5046460696" evidence="1">
    <location>
        <begin position="21"/>
        <end position="108"/>
    </location>
</feature>
<sequence length="108" mass="12114">MNRGIVVVTILVMLLCGSIGAQMEEHTEEIDNVTVTTTKPTEIPLDLLPKVEVFDGKKFFCNASNPIPWPADLVWIPSMSVPDRKRFKKENLLGTLTSSSTRRMMFCS</sequence>
<keyword evidence="1" id="KW-0732">Signal</keyword>
<evidence type="ECO:0000313" key="2">
    <source>
        <dbReference type="EMBL" id="CAL8115216.1"/>
    </source>
</evidence>
<gene>
    <name evidence="2" type="ORF">ODALV1_LOCUS16761</name>
</gene>
<organism evidence="2 3">
    <name type="scientific">Orchesella dallaii</name>
    <dbReference type="NCBI Taxonomy" id="48710"/>
    <lineage>
        <taxon>Eukaryota</taxon>
        <taxon>Metazoa</taxon>
        <taxon>Ecdysozoa</taxon>
        <taxon>Arthropoda</taxon>
        <taxon>Hexapoda</taxon>
        <taxon>Collembola</taxon>
        <taxon>Entomobryomorpha</taxon>
        <taxon>Entomobryoidea</taxon>
        <taxon>Orchesellidae</taxon>
        <taxon>Orchesellinae</taxon>
        <taxon>Orchesella</taxon>
    </lineage>
</organism>
<keyword evidence="3" id="KW-1185">Reference proteome</keyword>
<comment type="caution">
    <text evidence="2">The sequence shown here is derived from an EMBL/GenBank/DDBJ whole genome shotgun (WGS) entry which is preliminary data.</text>
</comment>
<reference evidence="2 3" key="1">
    <citation type="submission" date="2024-08" db="EMBL/GenBank/DDBJ databases">
        <authorList>
            <person name="Cucini C."/>
            <person name="Frati F."/>
        </authorList>
    </citation>
    <scope>NUCLEOTIDE SEQUENCE [LARGE SCALE GENOMIC DNA]</scope>
</reference>
<dbReference type="Proteomes" id="UP001642540">
    <property type="component" value="Unassembled WGS sequence"/>
</dbReference>
<feature type="signal peptide" evidence="1">
    <location>
        <begin position="1"/>
        <end position="20"/>
    </location>
</feature>
<name>A0ABP1QZ86_9HEXA</name>
<protein>
    <submittedName>
        <fullName evidence="2">Uncharacterized protein</fullName>
    </submittedName>
</protein>
<dbReference type="EMBL" id="CAXLJM020000051">
    <property type="protein sequence ID" value="CAL8115216.1"/>
    <property type="molecule type" value="Genomic_DNA"/>
</dbReference>
<accession>A0ABP1QZ86</accession>
<evidence type="ECO:0000313" key="3">
    <source>
        <dbReference type="Proteomes" id="UP001642540"/>
    </source>
</evidence>
<evidence type="ECO:0000256" key="1">
    <source>
        <dbReference type="SAM" id="SignalP"/>
    </source>
</evidence>
<proteinExistence type="predicted"/>